<feature type="transmembrane region" description="Helical" evidence="5">
    <location>
        <begin position="187"/>
        <end position="207"/>
    </location>
</feature>
<gene>
    <name evidence="6" type="ORF">OCV99_07155</name>
</gene>
<feature type="transmembrane region" description="Helical" evidence="5">
    <location>
        <begin position="152"/>
        <end position="175"/>
    </location>
</feature>
<evidence type="ECO:0000256" key="4">
    <source>
        <dbReference type="ARBA" id="ARBA00023136"/>
    </source>
</evidence>
<feature type="transmembrane region" description="Helical" evidence="5">
    <location>
        <begin position="67"/>
        <end position="86"/>
    </location>
</feature>
<dbReference type="PANTHER" id="PTHR37955:SF1">
    <property type="entry name" value="DEP DOMAIN-CONTAINING PROTEIN"/>
    <property type="match status" value="1"/>
</dbReference>
<evidence type="ECO:0000256" key="3">
    <source>
        <dbReference type="ARBA" id="ARBA00022989"/>
    </source>
</evidence>
<dbReference type="InterPro" id="IPR052951">
    <property type="entry name" value="Tellurite_res_ion_channel"/>
</dbReference>
<evidence type="ECO:0000256" key="5">
    <source>
        <dbReference type="SAM" id="Phobius"/>
    </source>
</evidence>
<dbReference type="EMBL" id="JAOQJU010000005">
    <property type="protein sequence ID" value="MCU6686334.1"/>
    <property type="molecule type" value="Genomic_DNA"/>
</dbReference>
<sequence length="305" mass="33375">MRDKIKKVPIPLCGVMLGLATLGNLLQSYSEGVRYVCGIAAAFLLLLILLKLIMFPQMIKEDLKNPIMASVAGTFPMALMLLSTYVKPFIGTAAFVIWIAAIALHIVLIIWFTAKFIVNLKLPKVFASYYIVYVGIAVAAVTAPAYNQTGIGTAAFWFGLVTLVILLVLVTTRYVKCREVPEPAKPLICIYAAPMSLCIAGYVQSVTPKSRSFLLAMFAVASVLYIFSLVQAVKCLQLKFYPSYASFTFPFAISAVAAKQTMACCANMGQPLPWLQTVVLIETIIAVVLVVYTFIRFMGFIFGGK</sequence>
<dbReference type="RefSeq" id="WP_158369410.1">
    <property type="nucleotide sequence ID" value="NZ_JAOQJU010000005.1"/>
</dbReference>
<organism evidence="6 7">
    <name type="scientific">Dorea acetigenes</name>
    <dbReference type="NCBI Taxonomy" id="2981787"/>
    <lineage>
        <taxon>Bacteria</taxon>
        <taxon>Bacillati</taxon>
        <taxon>Bacillota</taxon>
        <taxon>Clostridia</taxon>
        <taxon>Lachnospirales</taxon>
        <taxon>Lachnospiraceae</taxon>
        <taxon>Dorea</taxon>
    </lineage>
</organism>
<feature type="transmembrane region" description="Helical" evidence="5">
    <location>
        <begin position="213"/>
        <end position="233"/>
    </location>
</feature>
<feature type="transmembrane region" description="Helical" evidence="5">
    <location>
        <begin position="126"/>
        <end position="146"/>
    </location>
</feature>
<feature type="transmembrane region" description="Helical" evidence="5">
    <location>
        <begin position="32"/>
        <end position="55"/>
    </location>
</feature>
<reference evidence="6 7" key="1">
    <citation type="journal article" date="2021" name="ISME Commun">
        <title>Automated analysis of genomic sequences facilitates high-throughput and comprehensive description of bacteria.</title>
        <authorList>
            <person name="Hitch T.C.A."/>
        </authorList>
    </citation>
    <scope>NUCLEOTIDE SEQUENCE [LARGE SCALE GENOMIC DNA]</scope>
    <source>
        <strain evidence="6 7">Sanger_03</strain>
    </source>
</reference>
<comment type="subcellular location">
    <subcellularLocation>
        <location evidence="1">Membrane</location>
        <topology evidence="1">Multi-pass membrane protein</topology>
    </subcellularLocation>
</comment>
<dbReference type="CDD" id="cd09325">
    <property type="entry name" value="TDT_C4-dicarb_trans"/>
    <property type="match status" value="1"/>
</dbReference>
<dbReference type="Proteomes" id="UP001652431">
    <property type="component" value="Unassembled WGS sequence"/>
</dbReference>
<evidence type="ECO:0000256" key="2">
    <source>
        <dbReference type="ARBA" id="ARBA00022692"/>
    </source>
</evidence>
<feature type="transmembrane region" description="Helical" evidence="5">
    <location>
        <begin position="7"/>
        <end position="26"/>
    </location>
</feature>
<keyword evidence="2 5" id="KW-0812">Transmembrane</keyword>
<dbReference type="Gene3D" id="1.50.10.150">
    <property type="entry name" value="Voltage-dependent anion channel"/>
    <property type="match status" value="1"/>
</dbReference>
<keyword evidence="3 5" id="KW-1133">Transmembrane helix</keyword>
<evidence type="ECO:0000256" key="1">
    <source>
        <dbReference type="ARBA" id="ARBA00004141"/>
    </source>
</evidence>
<protein>
    <submittedName>
        <fullName evidence="6">TDT family transporter</fullName>
    </submittedName>
</protein>
<accession>A0ABT2RLP3</accession>
<feature type="transmembrane region" description="Helical" evidence="5">
    <location>
        <begin position="240"/>
        <end position="258"/>
    </location>
</feature>
<dbReference type="Pfam" id="PF03595">
    <property type="entry name" value="SLAC1"/>
    <property type="match status" value="1"/>
</dbReference>
<dbReference type="PANTHER" id="PTHR37955">
    <property type="entry name" value="TELLURITE RESISTANCE PROTEIN TEHA"/>
    <property type="match status" value="1"/>
</dbReference>
<dbReference type="InterPro" id="IPR038665">
    <property type="entry name" value="Voltage-dep_anion_channel_sf"/>
</dbReference>
<feature type="transmembrane region" description="Helical" evidence="5">
    <location>
        <begin position="278"/>
        <end position="302"/>
    </location>
</feature>
<keyword evidence="7" id="KW-1185">Reference proteome</keyword>
<comment type="caution">
    <text evidence="6">The sequence shown here is derived from an EMBL/GenBank/DDBJ whole genome shotgun (WGS) entry which is preliminary data.</text>
</comment>
<name>A0ABT2RLP3_9FIRM</name>
<keyword evidence="4 5" id="KW-0472">Membrane</keyword>
<proteinExistence type="predicted"/>
<dbReference type="InterPro" id="IPR004695">
    <property type="entry name" value="SLAC1/Mae1/Ssu1/TehA"/>
</dbReference>
<evidence type="ECO:0000313" key="6">
    <source>
        <dbReference type="EMBL" id="MCU6686334.1"/>
    </source>
</evidence>
<feature type="transmembrane region" description="Helical" evidence="5">
    <location>
        <begin position="92"/>
        <end position="114"/>
    </location>
</feature>
<evidence type="ECO:0000313" key="7">
    <source>
        <dbReference type="Proteomes" id="UP001652431"/>
    </source>
</evidence>